<dbReference type="InterPro" id="IPR050330">
    <property type="entry name" value="Bact_OuterMem_StrucFunc"/>
</dbReference>
<feature type="signal peptide" evidence="2">
    <location>
        <begin position="1"/>
        <end position="27"/>
    </location>
</feature>
<dbReference type="PROSITE" id="PS51318">
    <property type="entry name" value="TAT"/>
    <property type="match status" value="1"/>
</dbReference>
<evidence type="ECO:0000259" key="3">
    <source>
        <dbReference type="PROSITE" id="PS51123"/>
    </source>
</evidence>
<keyword evidence="5" id="KW-1185">Reference proteome</keyword>
<dbReference type="EMBL" id="FOSQ01000002">
    <property type="protein sequence ID" value="SFK39722.1"/>
    <property type="molecule type" value="Genomic_DNA"/>
</dbReference>
<dbReference type="GO" id="GO:0016020">
    <property type="term" value="C:membrane"/>
    <property type="evidence" value="ECO:0007669"/>
    <property type="project" value="UniProtKB-UniRule"/>
</dbReference>
<evidence type="ECO:0000313" key="4">
    <source>
        <dbReference type="EMBL" id="SFK39722.1"/>
    </source>
</evidence>
<dbReference type="PROSITE" id="PS51123">
    <property type="entry name" value="OMPA_2"/>
    <property type="match status" value="1"/>
</dbReference>
<name>A0A1I3Z6J4_9PROT</name>
<dbReference type="STRING" id="1123062.SAMN02745775_102232"/>
<dbReference type="InterPro" id="IPR006665">
    <property type="entry name" value="OmpA-like"/>
</dbReference>
<dbReference type="SUPFAM" id="SSF103088">
    <property type="entry name" value="OmpA-like"/>
    <property type="match status" value="1"/>
</dbReference>
<proteinExistence type="predicted"/>
<dbReference type="Proteomes" id="UP000199473">
    <property type="component" value="Unassembled WGS sequence"/>
</dbReference>
<keyword evidence="1" id="KW-0472">Membrane</keyword>
<protein>
    <submittedName>
        <fullName evidence="4">OmpA family protein</fullName>
    </submittedName>
</protein>
<gene>
    <name evidence="4" type="ORF">SAMN02745775_102232</name>
</gene>
<accession>A0A1I3Z6J4</accession>
<dbReference type="Pfam" id="PF00691">
    <property type="entry name" value="OmpA"/>
    <property type="match status" value="1"/>
</dbReference>
<organism evidence="4 5">
    <name type="scientific">Falsiroseomonas stagni DSM 19981</name>
    <dbReference type="NCBI Taxonomy" id="1123062"/>
    <lineage>
        <taxon>Bacteria</taxon>
        <taxon>Pseudomonadati</taxon>
        <taxon>Pseudomonadota</taxon>
        <taxon>Alphaproteobacteria</taxon>
        <taxon>Acetobacterales</taxon>
        <taxon>Roseomonadaceae</taxon>
        <taxon>Falsiroseomonas</taxon>
    </lineage>
</organism>
<evidence type="ECO:0000313" key="5">
    <source>
        <dbReference type="Proteomes" id="UP000199473"/>
    </source>
</evidence>
<reference evidence="4 5" key="1">
    <citation type="submission" date="2016-10" db="EMBL/GenBank/DDBJ databases">
        <authorList>
            <person name="de Groot N.N."/>
        </authorList>
    </citation>
    <scope>NUCLEOTIDE SEQUENCE [LARGE SCALE GENOMIC DNA]</scope>
    <source>
        <strain evidence="4 5">DSM 19981</strain>
    </source>
</reference>
<dbReference type="PANTHER" id="PTHR30329:SF17">
    <property type="entry name" value="LIPOPROTEIN YFIB-RELATED"/>
    <property type="match status" value="1"/>
</dbReference>
<dbReference type="Gene3D" id="3.30.1330.60">
    <property type="entry name" value="OmpA-like domain"/>
    <property type="match status" value="1"/>
</dbReference>
<dbReference type="OrthoDB" id="7280780at2"/>
<dbReference type="RefSeq" id="WP_092958153.1">
    <property type="nucleotide sequence ID" value="NZ_FOSQ01000002.1"/>
</dbReference>
<evidence type="ECO:0000256" key="2">
    <source>
        <dbReference type="SAM" id="SignalP"/>
    </source>
</evidence>
<feature type="chain" id="PRO_5011693395" evidence="2">
    <location>
        <begin position="28"/>
        <end position="162"/>
    </location>
</feature>
<dbReference type="InterPro" id="IPR036737">
    <property type="entry name" value="OmpA-like_sf"/>
</dbReference>
<dbReference type="PANTHER" id="PTHR30329">
    <property type="entry name" value="STATOR ELEMENT OF FLAGELLAR MOTOR COMPLEX"/>
    <property type="match status" value="1"/>
</dbReference>
<feature type="domain" description="OmpA-like" evidence="3">
    <location>
        <begin position="42"/>
        <end position="162"/>
    </location>
</feature>
<dbReference type="AlphaFoldDB" id="A0A1I3Z6J4"/>
<keyword evidence="2" id="KW-0732">Signal</keyword>
<dbReference type="InterPro" id="IPR006311">
    <property type="entry name" value="TAT_signal"/>
</dbReference>
<sequence>MLTRRVFLAALTTPLAATLLPALPARAQHRAAPPPPLALPAGMSPLRDGAYRVAFLVGQSGLQAGMAPTLAEIGRRLAAAHAQGSGRITIEGHASGPVADASTARRISLARANAVRDALVAGGLEETRIDVRALGRTNAALDAADILPPGAVRAGERRPGRS</sequence>
<evidence type="ECO:0000256" key="1">
    <source>
        <dbReference type="PROSITE-ProRule" id="PRU00473"/>
    </source>
</evidence>